<feature type="transmembrane region" description="Helical" evidence="2">
    <location>
        <begin position="312"/>
        <end position="331"/>
    </location>
</feature>
<protein>
    <submittedName>
        <fullName evidence="3">Uncharacterized protein</fullName>
    </submittedName>
</protein>
<feature type="region of interest" description="Disordered" evidence="1">
    <location>
        <begin position="183"/>
        <end position="204"/>
    </location>
</feature>
<accession>A0A0F9QGA0</accession>
<keyword evidence="2" id="KW-1133">Transmembrane helix</keyword>
<dbReference type="EMBL" id="LAZR01001641">
    <property type="protein sequence ID" value="KKN41559.1"/>
    <property type="molecule type" value="Genomic_DNA"/>
</dbReference>
<gene>
    <name evidence="3" type="ORF">LCGC14_0722150</name>
</gene>
<evidence type="ECO:0000313" key="3">
    <source>
        <dbReference type="EMBL" id="KKN41559.1"/>
    </source>
</evidence>
<sequence length="333" mass="37062">MATNEEMRNYESGMKEGMGLIGEDQANGPYSQDNPEALIPIVDQGGQEQMVDPTAIAAEGMAFSSRYMTSNGPTRATHIGKARTMTKGQLREQRMNEDQGYPSSLDEAGRIKELEGKVTNIETGISQILSHLHGKETQPAQPNPPLTVSSEWREPESRQLRLRQVTLKDGRKISVPVTAAVPMSLGPATDQTQPPAQDEDTDGWDDPIAVVPEQDEPSNDFKRDEAAMKTVRVQQLVQDVNAFMQTNDVHRFWRRHLSQNLHRHVGYNGWPKELQTEFDTRFKGFLQDPQFVTSICRKVLSMELGHALGVKWVVSFLVASAGFTAFTLVGLDG</sequence>
<evidence type="ECO:0000256" key="2">
    <source>
        <dbReference type="SAM" id="Phobius"/>
    </source>
</evidence>
<feature type="region of interest" description="Disordered" evidence="1">
    <location>
        <begin position="134"/>
        <end position="157"/>
    </location>
</feature>
<feature type="region of interest" description="Disordered" evidence="1">
    <location>
        <begin position="82"/>
        <end position="104"/>
    </location>
</feature>
<keyword evidence="2" id="KW-0472">Membrane</keyword>
<reference evidence="3" key="1">
    <citation type="journal article" date="2015" name="Nature">
        <title>Complex archaea that bridge the gap between prokaryotes and eukaryotes.</title>
        <authorList>
            <person name="Spang A."/>
            <person name="Saw J.H."/>
            <person name="Jorgensen S.L."/>
            <person name="Zaremba-Niedzwiedzka K."/>
            <person name="Martijn J."/>
            <person name="Lind A.E."/>
            <person name="van Eijk R."/>
            <person name="Schleper C."/>
            <person name="Guy L."/>
            <person name="Ettema T.J."/>
        </authorList>
    </citation>
    <scope>NUCLEOTIDE SEQUENCE</scope>
</reference>
<proteinExistence type="predicted"/>
<evidence type="ECO:0000256" key="1">
    <source>
        <dbReference type="SAM" id="MobiDB-lite"/>
    </source>
</evidence>
<organism evidence="3">
    <name type="scientific">marine sediment metagenome</name>
    <dbReference type="NCBI Taxonomy" id="412755"/>
    <lineage>
        <taxon>unclassified sequences</taxon>
        <taxon>metagenomes</taxon>
        <taxon>ecological metagenomes</taxon>
    </lineage>
</organism>
<dbReference type="AlphaFoldDB" id="A0A0F9QGA0"/>
<name>A0A0F9QGA0_9ZZZZ</name>
<keyword evidence="2" id="KW-0812">Transmembrane</keyword>
<comment type="caution">
    <text evidence="3">The sequence shown here is derived from an EMBL/GenBank/DDBJ whole genome shotgun (WGS) entry which is preliminary data.</text>
</comment>